<evidence type="ECO:0000259" key="16">
    <source>
        <dbReference type="Pfam" id="PF00905"/>
    </source>
</evidence>
<evidence type="ECO:0000259" key="17">
    <source>
        <dbReference type="Pfam" id="PF00912"/>
    </source>
</evidence>
<feature type="compositionally biased region" description="Basic residues" evidence="14">
    <location>
        <begin position="10"/>
        <end position="28"/>
    </location>
</feature>
<dbReference type="GO" id="GO:0030288">
    <property type="term" value="C:outer membrane-bounded periplasmic space"/>
    <property type="evidence" value="ECO:0007669"/>
    <property type="project" value="TreeGrafter"/>
</dbReference>
<evidence type="ECO:0000256" key="2">
    <source>
        <dbReference type="ARBA" id="ARBA00007739"/>
    </source>
</evidence>
<keyword evidence="19" id="KW-1185">Reference proteome</keyword>
<dbReference type="SUPFAM" id="SSF53955">
    <property type="entry name" value="Lysozyme-like"/>
    <property type="match status" value="1"/>
</dbReference>
<dbReference type="GO" id="GO:0008360">
    <property type="term" value="P:regulation of cell shape"/>
    <property type="evidence" value="ECO:0007669"/>
    <property type="project" value="UniProtKB-KW"/>
</dbReference>
<proteinExistence type="inferred from homology"/>
<dbReference type="KEGG" id="jeh:EJN90_12095"/>
<dbReference type="GO" id="GO:0006508">
    <property type="term" value="P:proteolysis"/>
    <property type="evidence" value="ECO:0007669"/>
    <property type="project" value="UniProtKB-KW"/>
</dbReference>
<gene>
    <name evidence="18" type="ORF">EJN90_12095</name>
</gene>
<keyword evidence="5" id="KW-0328">Glycosyltransferase</keyword>
<comment type="catalytic activity">
    <reaction evidence="13">
        <text>[GlcNAc-(1-&gt;4)-Mur2Ac(oyl-L-Ala-gamma-D-Glu-L-Lys-D-Ala-D-Ala)](n)-di-trans,octa-cis-undecaprenyl diphosphate + beta-D-GlcNAc-(1-&gt;4)-Mur2Ac(oyl-L-Ala-gamma-D-Glu-L-Lys-D-Ala-D-Ala)-di-trans,octa-cis-undecaprenyl diphosphate = [GlcNAc-(1-&gt;4)-Mur2Ac(oyl-L-Ala-gamma-D-Glu-L-Lys-D-Ala-D-Ala)](n+1)-di-trans,octa-cis-undecaprenyl diphosphate + di-trans,octa-cis-undecaprenyl diphosphate + H(+)</text>
        <dbReference type="Rhea" id="RHEA:23708"/>
        <dbReference type="Rhea" id="RHEA-COMP:9602"/>
        <dbReference type="Rhea" id="RHEA-COMP:9603"/>
        <dbReference type="ChEBI" id="CHEBI:15378"/>
        <dbReference type="ChEBI" id="CHEBI:58405"/>
        <dbReference type="ChEBI" id="CHEBI:60033"/>
        <dbReference type="ChEBI" id="CHEBI:78435"/>
        <dbReference type="EC" id="2.4.99.28"/>
    </reaction>
</comment>
<evidence type="ECO:0000256" key="6">
    <source>
        <dbReference type="ARBA" id="ARBA00022679"/>
    </source>
</evidence>
<keyword evidence="15" id="KW-1133">Transmembrane helix</keyword>
<dbReference type="InterPro" id="IPR050396">
    <property type="entry name" value="Glycosyltr_51/Transpeptidase"/>
</dbReference>
<dbReference type="Gene3D" id="1.10.3810.10">
    <property type="entry name" value="Biosynthetic peptidoglycan transglycosylase-like"/>
    <property type="match status" value="1"/>
</dbReference>
<dbReference type="AlphaFoldDB" id="A0A3S9HDA9"/>
<dbReference type="InterPro" id="IPR012338">
    <property type="entry name" value="Beta-lactam/transpept-like"/>
</dbReference>
<reference evidence="19" key="1">
    <citation type="submission" date="2018-12" db="EMBL/GenBank/DDBJ databases">
        <title>Complete genome sequencing of Jeotgalibaca sp. H21T32.</title>
        <authorList>
            <person name="Bae J.-W."/>
            <person name="Lee S.-Y."/>
        </authorList>
    </citation>
    <scope>NUCLEOTIDE SEQUENCE [LARGE SCALE GENOMIC DNA]</scope>
    <source>
        <strain evidence="19">H21T32</strain>
    </source>
</reference>
<feature type="compositionally biased region" description="Acidic residues" evidence="14">
    <location>
        <begin position="826"/>
        <end position="870"/>
    </location>
</feature>
<protein>
    <submittedName>
        <fullName evidence="18">PBP1A family penicillin-binding protein</fullName>
    </submittedName>
</protein>
<keyword evidence="7" id="KW-0378">Hydrolase</keyword>
<dbReference type="Gene3D" id="3.40.710.10">
    <property type="entry name" value="DD-peptidase/beta-lactamase superfamily"/>
    <property type="match status" value="1"/>
</dbReference>
<feature type="region of interest" description="Disordered" evidence="14">
    <location>
        <begin position="734"/>
        <end position="758"/>
    </location>
</feature>
<keyword evidence="9" id="KW-0573">Peptidoglycan synthesis</keyword>
<keyword evidence="6" id="KW-0808">Transferase</keyword>
<feature type="compositionally biased region" description="Polar residues" evidence="14">
    <location>
        <begin position="742"/>
        <end position="758"/>
    </location>
</feature>
<keyword evidence="3" id="KW-0121">Carboxypeptidase</keyword>
<evidence type="ECO:0000313" key="18">
    <source>
        <dbReference type="EMBL" id="AZP05321.1"/>
    </source>
</evidence>
<evidence type="ECO:0000256" key="10">
    <source>
        <dbReference type="ARBA" id="ARBA00023268"/>
    </source>
</evidence>
<dbReference type="NCBIfam" id="TIGR02074">
    <property type="entry name" value="PBP_1a_fam"/>
    <property type="match status" value="1"/>
</dbReference>
<dbReference type="FunFam" id="1.10.3810.10:FF:000001">
    <property type="entry name" value="Penicillin-binding protein 1A"/>
    <property type="match status" value="1"/>
</dbReference>
<evidence type="ECO:0000256" key="9">
    <source>
        <dbReference type="ARBA" id="ARBA00022984"/>
    </source>
</evidence>
<feature type="region of interest" description="Disordered" evidence="14">
    <location>
        <begin position="781"/>
        <end position="870"/>
    </location>
</feature>
<evidence type="ECO:0000256" key="14">
    <source>
        <dbReference type="SAM" id="MobiDB-lite"/>
    </source>
</evidence>
<dbReference type="Proteomes" id="UP000273326">
    <property type="component" value="Chromosome"/>
</dbReference>
<dbReference type="EMBL" id="CP034465">
    <property type="protein sequence ID" value="AZP05321.1"/>
    <property type="molecule type" value="Genomic_DNA"/>
</dbReference>
<dbReference type="SUPFAM" id="SSF56601">
    <property type="entry name" value="beta-lactamase/transpeptidase-like"/>
    <property type="match status" value="1"/>
</dbReference>
<dbReference type="InterPro" id="IPR036950">
    <property type="entry name" value="PBP_transglycosylase"/>
</dbReference>
<feature type="domain" description="Glycosyl transferase family 51" evidence="17">
    <location>
        <begin position="83"/>
        <end position="262"/>
    </location>
</feature>
<name>A0A3S9HDA9_9LACT</name>
<feature type="transmembrane region" description="Helical" evidence="15">
    <location>
        <begin position="36"/>
        <end position="59"/>
    </location>
</feature>
<dbReference type="InterPro" id="IPR001460">
    <property type="entry name" value="PCN-bd_Tpept"/>
</dbReference>
<dbReference type="InterPro" id="IPR001264">
    <property type="entry name" value="Glyco_trans_51"/>
</dbReference>
<dbReference type="OrthoDB" id="9766909at2"/>
<feature type="compositionally biased region" description="Low complexity" evidence="14">
    <location>
        <begin position="781"/>
        <end position="792"/>
    </location>
</feature>
<evidence type="ECO:0000256" key="12">
    <source>
        <dbReference type="ARBA" id="ARBA00034000"/>
    </source>
</evidence>
<comment type="similarity">
    <text evidence="1">In the C-terminal section; belongs to the transpeptidase family.</text>
</comment>
<sequence length="870" mass="96268">MPNNDQTRMSRSKQKKKPAKTNHKKNRGKKSIWKKIILTIVAFGFIGLLAGGGLFIYYASSAPKVNRAELVDTVPSQILDRDGNLVKEIGANAQNRDLVDMEEVPAILQDAIISIEDRRFYKHIGVDPIRIVGALFANIQGGGISQGGSTITQQLIKLSYFSHLEEDQTLKRKAQEAWMSVQLEQELNKDEILALYINKVYMGNNAYGMGTAAEYYFGKELNEINLSEAAILAGMPQAPNFYDPYISPEETEERRNLVLDMMVENEKISQAERDEAASMPITENLVDHSNDADYSLVVDSYIQMVMDEVREKTGLDVEMGGLTIQTNLDMDAQQHLYDIVNSDDYIQFPDDELQTAVTMVDVETGALNAVIGNRKINNQLAVNYADQTVRSVGSTIKPLIDFGPAIEYLNYSTGSLIVDEEWSYPSDGTPLYNYDRLFKGDMTLRESLVDSRNVPSAKLLQEVGFDNANSFLNGLGIEIYNDGQQELVDSNAIGGEISNVDLAAAYGAFANGGTYYEPYTVQSVTTSDGEIFEFSPNGTEAMKDSTAYMVTDMLKDVIPQSAPEADVAGLIHAGKTGTTDYLEDELESVGGIGVENIGKDSWFVGYTTNYAISVWLGYAQPLEYGNYLDYETRKITRYIYSELMGYVSQDVENTDWTKPDSVVEASMEKYTSPIMKPGPNTPSNMTITELFVKGYEPTQISKKYGEKLEAPTGLKAVYNKDKDELTISWDAYKSSTEDDNRTPQYTITAGSQTQNTTNTEVVIKNPAKGNIKITLLAKIGSSTSPAASISITIEEDKEKEEEEENDEENSSSESSSESSSSSSEESSSEESSEEQPEPTPPESEESEESEEEQQPGEENEENPADEEEAA</sequence>
<evidence type="ECO:0000256" key="1">
    <source>
        <dbReference type="ARBA" id="ARBA00007090"/>
    </source>
</evidence>
<dbReference type="Pfam" id="PF00912">
    <property type="entry name" value="Transgly"/>
    <property type="match status" value="1"/>
</dbReference>
<evidence type="ECO:0000256" key="7">
    <source>
        <dbReference type="ARBA" id="ARBA00022801"/>
    </source>
</evidence>
<evidence type="ECO:0000256" key="3">
    <source>
        <dbReference type="ARBA" id="ARBA00022645"/>
    </source>
</evidence>
<evidence type="ECO:0000256" key="15">
    <source>
        <dbReference type="SAM" id="Phobius"/>
    </source>
</evidence>
<keyword evidence="15" id="KW-0812">Transmembrane</keyword>
<keyword evidence="4" id="KW-0645">Protease</keyword>
<feature type="compositionally biased region" description="Low complexity" evidence="14">
    <location>
        <begin position="811"/>
        <end position="825"/>
    </location>
</feature>
<evidence type="ECO:0000313" key="19">
    <source>
        <dbReference type="Proteomes" id="UP000273326"/>
    </source>
</evidence>
<dbReference type="Pfam" id="PF00905">
    <property type="entry name" value="Transpeptidase"/>
    <property type="match status" value="1"/>
</dbReference>
<keyword evidence="15" id="KW-0472">Membrane</keyword>
<dbReference type="InterPro" id="IPR023346">
    <property type="entry name" value="Lysozyme-like_dom_sf"/>
</dbReference>
<accession>A0A3S9HDA9</accession>
<dbReference type="GO" id="GO:0009002">
    <property type="term" value="F:serine-type D-Ala-D-Ala carboxypeptidase activity"/>
    <property type="evidence" value="ECO:0007669"/>
    <property type="project" value="UniProtKB-EC"/>
</dbReference>
<comment type="similarity">
    <text evidence="2">In the N-terminal section; belongs to the glycosyltransferase 51 family.</text>
</comment>
<evidence type="ECO:0000256" key="4">
    <source>
        <dbReference type="ARBA" id="ARBA00022670"/>
    </source>
</evidence>
<dbReference type="GO" id="GO:0009252">
    <property type="term" value="P:peptidoglycan biosynthetic process"/>
    <property type="evidence" value="ECO:0007669"/>
    <property type="project" value="UniProtKB-KW"/>
</dbReference>
<keyword evidence="8" id="KW-0133">Cell shape</keyword>
<evidence type="ECO:0000256" key="5">
    <source>
        <dbReference type="ARBA" id="ARBA00022676"/>
    </source>
</evidence>
<evidence type="ECO:0000256" key="13">
    <source>
        <dbReference type="ARBA" id="ARBA00049902"/>
    </source>
</evidence>
<evidence type="ECO:0000256" key="11">
    <source>
        <dbReference type="ARBA" id="ARBA00023316"/>
    </source>
</evidence>
<dbReference type="GO" id="GO:0071555">
    <property type="term" value="P:cell wall organization"/>
    <property type="evidence" value="ECO:0007669"/>
    <property type="project" value="UniProtKB-KW"/>
</dbReference>
<dbReference type="PANTHER" id="PTHR32282">
    <property type="entry name" value="BINDING PROTEIN TRANSPEPTIDASE, PUTATIVE-RELATED"/>
    <property type="match status" value="1"/>
</dbReference>
<evidence type="ECO:0000256" key="8">
    <source>
        <dbReference type="ARBA" id="ARBA00022960"/>
    </source>
</evidence>
<dbReference type="PANTHER" id="PTHR32282:SF29">
    <property type="entry name" value="PENICILLIN-BINDING PROTEIN 1A"/>
    <property type="match status" value="1"/>
</dbReference>
<dbReference type="RefSeq" id="WP_126111598.1">
    <property type="nucleotide sequence ID" value="NZ_CP034465.1"/>
</dbReference>
<feature type="compositionally biased region" description="Acidic residues" evidence="14">
    <location>
        <begin position="793"/>
        <end position="810"/>
    </location>
</feature>
<organism evidence="18 19">
    <name type="scientific">Jeotgalibaca ciconiae</name>
    <dbReference type="NCBI Taxonomy" id="2496265"/>
    <lineage>
        <taxon>Bacteria</taxon>
        <taxon>Bacillati</taxon>
        <taxon>Bacillota</taxon>
        <taxon>Bacilli</taxon>
        <taxon>Lactobacillales</taxon>
        <taxon>Carnobacteriaceae</taxon>
        <taxon>Jeotgalibaca</taxon>
    </lineage>
</organism>
<dbReference type="GO" id="GO:0008955">
    <property type="term" value="F:peptidoglycan glycosyltransferase activity"/>
    <property type="evidence" value="ECO:0007669"/>
    <property type="project" value="UniProtKB-EC"/>
</dbReference>
<keyword evidence="11" id="KW-0961">Cell wall biogenesis/degradation</keyword>
<dbReference type="GO" id="GO:0008658">
    <property type="term" value="F:penicillin binding"/>
    <property type="evidence" value="ECO:0007669"/>
    <property type="project" value="InterPro"/>
</dbReference>
<feature type="region of interest" description="Disordered" evidence="14">
    <location>
        <begin position="1"/>
        <end position="28"/>
    </location>
</feature>
<feature type="domain" description="Penicillin-binding protein transpeptidase" evidence="16">
    <location>
        <begin position="356"/>
        <end position="614"/>
    </location>
</feature>
<comment type="catalytic activity">
    <reaction evidence="12">
        <text>Preferential cleavage: (Ac)2-L-Lys-D-Ala-|-D-Ala. Also transpeptidation of peptidyl-alanyl moieties that are N-acyl substituents of D-alanine.</text>
        <dbReference type="EC" id="3.4.16.4"/>
    </reaction>
</comment>
<keyword evidence="10" id="KW-0511">Multifunctional enzyme</keyword>